<gene>
    <name evidence="2" type="ORF">CCR87_00465</name>
</gene>
<organism evidence="2 3">
    <name type="scientific">Rhodobaculum claviforme</name>
    <dbReference type="NCBI Taxonomy" id="1549854"/>
    <lineage>
        <taxon>Bacteria</taxon>
        <taxon>Pseudomonadati</taxon>
        <taxon>Pseudomonadota</taxon>
        <taxon>Alphaproteobacteria</taxon>
        <taxon>Rhodobacterales</taxon>
        <taxon>Paracoccaceae</taxon>
        <taxon>Rhodobaculum</taxon>
    </lineage>
</organism>
<feature type="chain" id="PRO_5037542444" description="Tat pathway signal sequence domain protein" evidence="1">
    <location>
        <begin position="22"/>
        <end position="135"/>
    </location>
</feature>
<sequence>MAVLMRGAAIVLALWPAGVAAEAPALELALDRARDVAEGCAATFVLSNRGSEALEALSLEAVIFDAAGRVARLTLFDMGGVPAEARRVREFVIPGAACDGLSAVLVNAVSACAPGTAAACATPPALVSRAGLVLE</sequence>
<dbReference type="Proteomes" id="UP000706333">
    <property type="component" value="Unassembled WGS sequence"/>
</dbReference>
<name>A0A934TIH7_9RHOB</name>
<keyword evidence="1" id="KW-0732">Signal</keyword>
<reference evidence="2" key="2">
    <citation type="journal article" date="2020" name="Microorganisms">
        <title>Osmotic Adaptation and Compatible Solute Biosynthesis of Phototrophic Bacteria as Revealed from Genome Analyses.</title>
        <authorList>
            <person name="Imhoff J.F."/>
            <person name="Rahn T."/>
            <person name="Kunzel S."/>
            <person name="Keller A."/>
            <person name="Neulinger S.C."/>
        </authorList>
    </citation>
    <scope>NUCLEOTIDE SEQUENCE</scope>
    <source>
        <strain evidence="2">LMG 28126</strain>
    </source>
</reference>
<keyword evidence="3" id="KW-1185">Reference proteome</keyword>
<dbReference type="AlphaFoldDB" id="A0A934TIH7"/>
<dbReference type="EMBL" id="NHSD01000034">
    <property type="protein sequence ID" value="MBK5925842.1"/>
    <property type="molecule type" value="Genomic_DNA"/>
</dbReference>
<comment type="caution">
    <text evidence="2">The sequence shown here is derived from an EMBL/GenBank/DDBJ whole genome shotgun (WGS) entry which is preliminary data.</text>
</comment>
<proteinExistence type="predicted"/>
<dbReference type="RefSeq" id="WP_201155375.1">
    <property type="nucleotide sequence ID" value="NZ_NHSD01000034.1"/>
</dbReference>
<evidence type="ECO:0000256" key="1">
    <source>
        <dbReference type="SAM" id="SignalP"/>
    </source>
</evidence>
<reference evidence="2" key="1">
    <citation type="submission" date="2017-05" db="EMBL/GenBank/DDBJ databases">
        <authorList>
            <person name="Imhoff J.F."/>
            <person name="Rahn T."/>
            <person name="Kuenzel S."/>
            <person name="Neulinger S.C."/>
        </authorList>
    </citation>
    <scope>NUCLEOTIDE SEQUENCE</scope>
    <source>
        <strain evidence="2">LMG 28126</strain>
    </source>
</reference>
<evidence type="ECO:0000313" key="2">
    <source>
        <dbReference type="EMBL" id="MBK5925842.1"/>
    </source>
</evidence>
<accession>A0A934TIH7</accession>
<feature type="signal peptide" evidence="1">
    <location>
        <begin position="1"/>
        <end position="21"/>
    </location>
</feature>
<evidence type="ECO:0008006" key="4">
    <source>
        <dbReference type="Google" id="ProtNLM"/>
    </source>
</evidence>
<evidence type="ECO:0000313" key="3">
    <source>
        <dbReference type="Proteomes" id="UP000706333"/>
    </source>
</evidence>
<protein>
    <recommendedName>
        <fullName evidence="4">Tat pathway signal sequence domain protein</fullName>
    </recommendedName>
</protein>